<comment type="caution">
    <text evidence="1">The sequence shown here is derived from an EMBL/GenBank/DDBJ whole genome shotgun (WGS) entry which is preliminary data.</text>
</comment>
<evidence type="ECO:0000313" key="2">
    <source>
        <dbReference type="Proteomes" id="UP000481861"/>
    </source>
</evidence>
<organism evidence="1 2">
    <name type="scientific">Massariosphaeria phaeospora</name>
    <dbReference type="NCBI Taxonomy" id="100035"/>
    <lineage>
        <taxon>Eukaryota</taxon>
        <taxon>Fungi</taxon>
        <taxon>Dikarya</taxon>
        <taxon>Ascomycota</taxon>
        <taxon>Pezizomycotina</taxon>
        <taxon>Dothideomycetes</taxon>
        <taxon>Pleosporomycetidae</taxon>
        <taxon>Pleosporales</taxon>
        <taxon>Pleosporales incertae sedis</taxon>
        <taxon>Massariosphaeria</taxon>
    </lineage>
</organism>
<accession>A0A7C8IIK5</accession>
<keyword evidence="2" id="KW-1185">Reference proteome</keyword>
<dbReference type="EMBL" id="JAADJZ010000005">
    <property type="protein sequence ID" value="KAF2875150.1"/>
    <property type="molecule type" value="Genomic_DNA"/>
</dbReference>
<evidence type="ECO:0000313" key="1">
    <source>
        <dbReference type="EMBL" id="KAF2875150.1"/>
    </source>
</evidence>
<gene>
    <name evidence="1" type="ORF">BDV95DRAFT_309765</name>
</gene>
<protein>
    <submittedName>
        <fullName evidence="1">Uncharacterized protein</fullName>
    </submittedName>
</protein>
<sequence>MRASICDLKSLAHIKYYRAVGHMKAASALHSYETHNILKAWSLSNSYPFALISEFLDRNNTPWSSRLGHRMKMYLASSVVCTRPVLSMMEEYESMSWSRRHLSSSLSTVERIALIISQSITDLDGIRKQTHTLLSRWCIQNQRWRHFPDCSMA</sequence>
<proteinExistence type="predicted"/>
<dbReference type="AlphaFoldDB" id="A0A7C8IIK5"/>
<dbReference type="Proteomes" id="UP000481861">
    <property type="component" value="Unassembled WGS sequence"/>
</dbReference>
<reference evidence="1 2" key="1">
    <citation type="submission" date="2020-01" db="EMBL/GenBank/DDBJ databases">
        <authorList>
            <consortium name="DOE Joint Genome Institute"/>
            <person name="Haridas S."/>
            <person name="Albert R."/>
            <person name="Binder M."/>
            <person name="Bloem J."/>
            <person name="Labutti K."/>
            <person name="Salamov A."/>
            <person name="Andreopoulos B."/>
            <person name="Baker S.E."/>
            <person name="Barry K."/>
            <person name="Bills G."/>
            <person name="Bluhm B.H."/>
            <person name="Cannon C."/>
            <person name="Castanera R."/>
            <person name="Culley D.E."/>
            <person name="Daum C."/>
            <person name="Ezra D."/>
            <person name="Gonzalez J.B."/>
            <person name="Henrissat B."/>
            <person name="Kuo A."/>
            <person name="Liang C."/>
            <person name="Lipzen A."/>
            <person name="Lutzoni F."/>
            <person name="Magnuson J."/>
            <person name="Mondo S."/>
            <person name="Nolan M."/>
            <person name="Ohm R."/>
            <person name="Pangilinan J."/>
            <person name="Park H.-J.H."/>
            <person name="Ramirez L."/>
            <person name="Alfaro M."/>
            <person name="Sun H."/>
            <person name="Tritt A."/>
            <person name="Yoshinaga Y."/>
            <person name="Zwiers L.-H.L."/>
            <person name="Turgeon B.G."/>
            <person name="Goodwin S.B."/>
            <person name="Spatafora J.W."/>
            <person name="Crous P.W."/>
            <person name="Grigoriev I.V."/>
        </authorList>
    </citation>
    <scope>NUCLEOTIDE SEQUENCE [LARGE SCALE GENOMIC DNA]</scope>
    <source>
        <strain evidence="1 2">CBS 611.86</strain>
    </source>
</reference>
<name>A0A7C8IIK5_9PLEO</name>